<dbReference type="InterPro" id="IPR013783">
    <property type="entry name" value="Ig-like_fold"/>
</dbReference>
<evidence type="ECO:0000256" key="1">
    <source>
        <dbReference type="ARBA" id="ARBA00004370"/>
    </source>
</evidence>
<feature type="region of interest" description="Disordered" evidence="6">
    <location>
        <begin position="3030"/>
        <end position="3096"/>
    </location>
</feature>
<evidence type="ECO:0000313" key="9">
    <source>
        <dbReference type="Proteomes" id="UP000324907"/>
    </source>
</evidence>
<keyword evidence="3" id="KW-0677">Repeat</keyword>
<evidence type="ECO:0000256" key="3">
    <source>
        <dbReference type="ARBA" id="ARBA00022737"/>
    </source>
</evidence>
<keyword evidence="4" id="KW-1133">Transmembrane helix</keyword>
<feature type="compositionally biased region" description="Low complexity" evidence="6">
    <location>
        <begin position="751"/>
        <end position="799"/>
    </location>
</feature>
<dbReference type="GO" id="GO:0005261">
    <property type="term" value="F:monoatomic cation channel activity"/>
    <property type="evidence" value="ECO:0007669"/>
    <property type="project" value="TreeGrafter"/>
</dbReference>
<organism evidence="8 9">
    <name type="scientific">Cafeteria roenbergensis</name>
    <name type="common">Marine flagellate</name>
    <dbReference type="NCBI Taxonomy" id="33653"/>
    <lineage>
        <taxon>Eukaryota</taxon>
        <taxon>Sar</taxon>
        <taxon>Stramenopiles</taxon>
        <taxon>Bigyra</taxon>
        <taxon>Opalozoa</taxon>
        <taxon>Bicosoecida</taxon>
        <taxon>Cafeteriaceae</taxon>
        <taxon>Cafeteria</taxon>
    </lineage>
</organism>
<feature type="region of interest" description="Disordered" evidence="6">
    <location>
        <begin position="605"/>
        <end position="660"/>
    </location>
</feature>
<gene>
    <name evidence="8" type="ORF">FNF28_06910</name>
</gene>
<dbReference type="GO" id="GO:0005886">
    <property type="term" value="C:plasma membrane"/>
    <property type="evidence" value="ECO:0007669"/>
    <property type="project" value="TreeGrafter"/>
</dbReference>
<name>A0A5A8CMT1_CAFRO</name>
<dbReference type="Gene3D" id="2.60.40.10">
    <property type="entry name" value="Immunoglobulins"/>
    <property type="match status" value="1"/>
</dbReference>
<dbReference type="InterPro" id="IPR002859">
    <property type="entry name" value="PKD/REJ-like"/>
</dbReference>
<proteinExistence type="predicted"/>
<sequence length="3096" mass="308128">MIWLAAADGLTASSLASSKSIVDVREGETESLALQLTHELGANEDVVLRVIVPPTSAFTVEPLLRVIQGGPSAMDPVMFEVRGLPDGVFNDVTRSGTFLVEAMSTSSISAGFVAQSSVQVTVANADLDGIIASQAMLQQPSAAAAGLDEGSEASLSFLLLPVSAPDSSSPEANITAALVSDNGGLRAEPPTVAFWPAINDTSLAWARGALARVWALDDLVFDGPNHEDLLSVAVFRRAQSQYGYSSTFHFMLPGAAIHVGKDGGGEGLGRVQLPGPPAGEDDDARLPVAEGDALEMTFSLAGYSSKQPVTVSLTAERASLRHLSGAPGGAALVRRPGGAGTRIPNVSIFPDSFTFPAVTGLNVLVNASSARQALTRTFVVSITDAPEPSEGGLFWIVAKSTSSDTRMVGEAGRFLVPYNDVDAKGIVASLDRKRATPLRRPSPLSEGEPAVLSYRLMARPHGKHFSVGSKSLGPGRQLLARGSNDLDVAADGLALTVPGSTSVPPGEVKPGNAAASSLVGLSADYAEAPVRQLVRLSGSAAARATSEWETEATFLDDIFGDDPPMNDDDNEACAGCNASTCNNSSLAGCGNETLSNVTLNSTMPIDYNQTDPTPNATASPVANATASPVPNATASPVPNATASPVANATASPVPNATASPVANATASPVANATASPVANATASPVANATASPVANATASPVPNATASPVANATASPVANATASPVANATASPVANATASPVANATASPVANATASPVPNATASPVPNATASPVANATASPVANATASPVATATASPVPTRRLPGGQRDGFPGTQRDGFPGQRDGFPVPTRTASPVANATLPGGQRDASPVANATAFPANATASPVANATASPVANATASPVANATASPLEAASASRFQNGTAIPRLAVSPPSVTIKPGELSATFSVGAIDDATVIGATVQALLLVTMATHPEGTDLPGVPVPASTVSLSFSVEDNDSPKLGLLSSASVNAIEGSTYSVTVQLATQPTAAVRVEAHAVNVTSFSDIASASPAPNLSPSSIAVAPGNWSKALQFSVTVPSNGLVDAGGSFAIVFSSVSAGVSGTWSSVFALSFASTPVVLVKVTDADGEQAALQRLRLSATGEPDTGSGMSSGSVPASAKATIDKLALEGFVVVAVNSPFAPWTGYADAYNGLVSTTAVPITVADVDQASLRLSATSINPQEGSPAATYRVMLATKPFGAVTVAIASSASPSDITISPATVTLTASNWNSGVQVSVLAVSDGVEESPIEYATVTHTVQSASADGDAAYRTLAPLSLPTNITDEVQVSLAVASPASLAGQYVDSPAAGDVAEGASITYTVKLVVPPRLATDVVTITLSEELSAARAAGANTPQLDVTMPSSRSLVFTQANWATPQQVVVKVLDNDIANVPRRLVRLVHTAVSTDLRFQGRYVPPLELTVIDDETPGLVLAVSAGEAKAATAASDVGADIAWGPQTTAGAAAKNAATSALSSIGVPSAGLAAAGARATLAAVGELVQGAAASSAGVVVKVSLAARPAGSVLVSLTDVAGAAGLGSDVLASATKLTFSTDTWSTPQTVTLRASQGSTGTRLGPRARLVVFNSSSAGAASAGSDVVYGSLAAVPARVVALGLFDAPSVQAQLFAAASTQADPALLSTSLTAQGSAVSSISLSEAASAVDGGSRSTTVSGAAVLRVRLSAPPSAAEATTTVNITRTVTGPALLLAAGAAAALSKPAEAAKLPSGSSAGAVASALLPQLAVGASALSFSRANWAEWQDVAVRVVDDSLVETDTEPASVSLAAVAQLAGSAAAKANARYTSALSAAEQTISVKVTVADDDSASLQLSRSSLAIAEGSSASFSFRGAAQPLPGVVPQLAIVANRTDALAVALSRKSSDLSFLTWDLLKAVTITATEDFVDAGASYADAVTVNPTSVTLSAFGSSSPYTAAGASVAAAAVAPWAAMASKRVQVTVSDNDEAAVVLLPSSASVSEGETARFFVRLATVPTGTVHVGISAGIARPQAAAVAAAVSGAGSGATLHNASLGAVSPAALTFTSANWNQAQVVSVPATQDDVALQAPAVQAASLSLRVAAASSTAAEYRGLPALTGDVVVRDDDFAGVSVSPAAVTVLEALPEESAVVTVTLGSRPLSDVVVTATLSDSAQATVTPASRTIPASDAAAWRTGVSFAVSAINEGVAEADLHGVSLSWTVQSADTQYAGLAAAAVAVSIVDAGQRVDETAAPIATRAFFVESAHEVALTFASATDTAGMGVPASGAAAAVPCSSAALFDARTLAALSTATGSAVTASRTTDVSKPYPAAAATSASAGLSFPSQPLCYWASTSELRVRLPAGVLPRDGTAIETATATPTSSALSGAAPLRLVAGRVRAAGHSESIRTSSATLVVAGRLLVPRASRAFFAASGGSAVVEFSASTSQQVGSTGGSSGLCSLLFTNTNLGPTSGTSAARCAWTDDRTLSVVFGVSASVEPLVPFDALASCSNDKGLTARQGAVRATQSSVNSAAGCVLLRAPLETPPAPVAVLLAPQAIGPCDSVQLDATTSTGGGGRPMRFEWTAAVDSAQITSAVNLQAASASLPAIQAALDVASEADQGRVTLDGALLPGGSAFSFTVVAGHFLSSQTGNRTLAVRVAEEPVPSNQIDGAAVRTIRRDQSLRLSMFARASSCGDDDSAGKQLGYVWRLVSAQRDTATTASGYQVVAPSPSVVQTWVGSQPRVLVIPAGALQAGGRYVLEGVARVANKPAVNNSATVQVIVEGSAVASGIAGGSRSVGTDSGVTLDAGSLSFDPDGFDAAAPFRFNWTCVDATDEAALLAAAAAAQDANSIVADGVVVSAGETEVSVQLPQCPTTTAGVNLTFAGTLAAGTASGPGSVVDPAAGTLAVSSGVLVPGRRFRFGVQAYKGQAGGLIPLSFRSASSSVDIDVTAGAPPVVKATVVAGAVGTGTTSDGAVKVDASRRVILQGSATATVGGALGFSWELVGQSTELQAAAFATSTSAARVTLSPGVLPEGASLVFKLTVTDATGQAGSATVQLRTNEPPSPGSCRPRRGGNGPGDVLYAAGQPVDRQREDLPLSYLLASTARRRPRAGGGGG</sequence>
<evidence type="ECO:0000256" key="2">
    <source>
        <dbReference type="ARBA" id="ARBA00022692"/>
    </source>
</evidence>
<reference evidence="8 9" key="1">
    <citation type="submission" date="2019-07" db="EMBL/GenBank/DDBJ databases">
        <title>Genomes of Cafeteria roenbergensis.</title>
        <authorList>
            <person name="Fischer M.G."/>
            <person name="Hackl T."/>
            <person name="Roman M."/>
        </authorList>
    </citation>
    <scope>NUCLEOTIDE SEQUENCE [LARGE SCALE GENOMIC DNA]</scope>
    <source>
        <strain evidence="8 9">RCC970-E3</strain>
    </source>
</reference>
<evidence type="ECO:0000256" key="5">
    <source>
        <dbReference type="ARBA" id="ARBA00023136"/>
    </source>
</evidence>
<feature type="domain" description="PKD/REJ-like" evidence="7">
    <location>
        <begin position="2734"/>
        <end position="3049"/>
    </location>
</feature>
<comment type="caution">
    <text evidence="8">The sequence shown here is derived from an EMBL/GenBank/DDBJ whole genome shotgun (WGS) entry which is preliminary data.</text>
</comment>
<evidence type="ECO:0000256" key="4">
    <source>
        <dbReference type="ARBA" id="ARBA00022989"/>
    </source>
</evidence>
<dbReference type="Pfam" id="PF02010">
    <property type="entry name" value="REJ"/>
    <property type="match status" value="1"/>
</dbReference>
<dbReference type="Proteomes" id="UP000324907">
    <property type="component" value="Unassembled WGS sequence"/>
</dbReference>
<feature type="compositionally biased region" description="Low complexity" evidence="6">
    <location>
        <begin position="612"/>
        <end position="660"/>
    </location>
</feature>
<keyword evidence="2" id="KW-0812">Transmembrane</keyword>
<accession>A0A5A8CMT1</accession>
<dbReference type="PANTHER" id="PTHR46730">
    <property type="entry name" value="POLYCYSTIN-1"/>
    <property type="match status" value="1"/>
</dbReference>
<comment type="subcellular location">
    <subcellularLocation>
        <location evidence="1">Membrane</location>
    </subcellularLocation>
</comment>
<evidence type="ECO:0000313" key="8">
    <source>
        <dbReference type="EMBL" id="KAA0153774.1"/>
    </source>
</evidence>
<evidence type="ECO:0000256" key="6">
    <source>
        <dbReference type="SAM" id="MobiDB-lite"/>
    </source>
</evidence>
<feature type="region of interest" description="Disordered" evidence="6">
    <location>
        <begin position="751"/>
        <end position="828"/>
    </location>
</feature>
<evidence type="ECO:0000259" key="7">
    <source>
        <dbReference type="Pfam" id="PF02010"/>
    </source>
</evidence>
<feature type="compositionally biased region" description="Polar residues" evidence="6">
    <location>
        <begin position="3030"/>
        <end position="3041"/>
    </location>
</feature>
<dbReference type="PANTHER" id="PTHR46730:SF1">
    <property type="entry name" value="PLAT DOMAIN-CONTAINING PROTEIN"/>
    <property type="match status" value="1"/>
</dbReference>
<keyword evidence="5" id="KW-0472">Membrane</keyword>
<dbReference type="GO" id="GO:0006816">
    <property type="term" value="P:calcium ion transport"/>
    <property type="evidence" value="ECO:0007669"/>
    <property type="project" value="TreeGrafter"/>
</dbReference>
<protein>
    <recommendedName>
        <fullName evidence="7">PKD/REJ-like domain-containing protein</fullName>
    </recommendedName>
</protein>
<dbReference type="EMBL" id="VLTL01000195">
    <property type="protein sequence ID" value="KAA0153774.1"/>
    <property type="molecule type" value="Genomic_DNA"/>
</dbReference>